<dbReference type="FunFam" id="3.30.160.60:FF:000216">
    <property type="entry name" value="Zinc finger protein 384 like"/>
    <property type="match status" value="1"/>
</dbReference>
<evidence type="ECO:0000313" key="15">
    <source>
        <dbReference type="RefSeq" id="XP_031432211.1"/>
    </source>
</evidence>
<feature type="region of interest" description="Disordered" evidence="12">
    <location>
        <begin position="152"/>
        <end position="188"/>
    </location>
</feature>
<dbReference type="GO" id="GO:0003677">
    <property type="term" value="F:DNA binding"/>
    <property type="evidence" value="ECO:0007669"/>
    <property type="project" value="UniProtKB-KW"/>
</dbReference>
<feature type="region of interest" description="Disordered" evidence="12">
    <location>
        <begin position="76"/>
        <end position="96"/>
    </location>
</feature>
<keyword evidence="5 11" id="KW-0863">Zinc-finger</keyword>
<protein>
    <submittedName>
        <fullName evidence="15">Zinc finger protein 384b isoform X3</fullName>
    </submittedName>
</protein>
<feature type="domain" description="C2H2-type" evidence="13">
    <location>
        <begin position="295"/>
        <end position="324"/>
    </location>
</feature>
<dbReference type="InterPro" id="IPR036236">
    <property type="entry name" value="Znf_C2H2_sf"/>
</dbReference>
<dbReference type="GO" id="GO:0005634">
    <property type="term" value="C:nucleus"/>
    <property type="evidence" value="ECO:0007669"/>
    <property type="project" value="UniProtKB-SubCell"/>
</dbReference>
<evidence type="ECO:0000256" key="5">
    <source>
        <dbReference type="ARBA" id="ARBA00022771"/>
    </source>
</evidence>
<dbReference type="GO" id="GO:0010468">
    <property type="term" value="P:regulation of gene expression"/>
    <property type="evidence" value="ECO:0007669"/>
    <property type="project" value="TreeGrafter"/>
</dbReference>
<feature type="domain" description="C2H2-type" evidence="13">
    <location>
        <begin position="267"/>
        <end position="294"/>
    </location>
</feature>
<feature type="domain" description="C2H2-type" evidence="13">
    <location>
        <begin position="239"/>
        <end position="266"/>
    </location>
</feature>
<keyword evidence="10" id="KW-0539">Nucleus</keyword>
<comment type="subcellular location">
    <subcellularLocation>
        <location evidence="1">Nucleus</location>
    </subcellularLocation>
</comment>
<feature type="region of interest" description="Disordered" evidence="12">
    <location>
        <begin position="393"/>
        <end position="456"/>
    </location>
</feature>
<evidence type="ECO:0000256" key="3">
    <source>
        <dbReference type="ARBA" id="ARBA00022723"/>
    </source>
</evidence>
<dbReference type="GO" id="GO:0008270">
    <property type="term" value="F:zinc ion binding"/>
    <property type="evidence" value="ECO:0007669"/>
    <property type="project" value="UniProtKB-KW"/>
</dbReference>
<evidence type="ECO:0000256" key="12">
    <source>
        <dbReference type="SAM" id="MobiDB-lite"/>
    </source>
</evidence>
<reference evidence="15" key="1">
    <citation type="submission" date="2025-08" db="UniProtKB">
        <authorList>
            <consortium name="RefSeq"/>
        </authorList>
    </citation>
    <scope>IDENTIFICATION</scope>
</reference>
<dbReference type="PROSITE" id="PS00028">
    <property type="entry name" value="ZINC_FINGER_C2H2_1"/>
    <property type="match status" value="5"/>
</dbReference>
<feature type="domain" description="C2H2-type" evidence="13">
    <location>
        <begin position="325"/>
        <end position="352"/>
    </location>
</feature>
<keyword evidence="8" id="KW-0238">DNA-binding</keyword>
<feature type="domain" description="C2H2-type" evidence="13">
    <location>
        <begin position="355"/>
        <end position="382"/>
    </location>
</feature>
<keyword evidence="3" id="KW-0479">Metal-binding</keyword>
<evidence type="ECO:0000256" key="6">
    <source>
        <dbReference type="ARBA" id="ARBA00022833"/>
    </source>
</evidence>
<dbReference type="FunFam" id="3.30.160.60:FF:000377">
    <property type="entry name" value="zinc finger protein 362 isoform X4"/>
    <property type="match status" value="1"/>
</dbReference>
<gene>
    <name evidence="15" type="primary">znf384b</name>
</gene>
<feature type="compositionally biased region" description="Low complexity" evidence="12">
    <location>
        <begin position="393"/>
        <end position="407"/>
    </location>
</feature>
<dbReference type="PROSITE" id="PS50157">
    <property type="entry name" value="ZINC_FINGER_C2H2_2"/>
    <property type="match status" value="5"/>
</dbReference>
<dbReference type="Proteomes" id="UP000515152">
    <property type="component" value="Chromosome 11"/>
</dbReference>
<dbReference type="PANTHER" id="PTHR16515">
    <property type="entry name" value="PR DOMAIN ZINC FINGER PROTEIN"/>
    <property type="match status" value="1"/>
</dbReference>
<keyword evidence="14" id="KW-1185">Reference proteome</keyword>
<evidence type="ECO:0000256" key="2">
    <source>
        <dbReference type="ARBA" id="ARBA00006991"/>
    </source>
</evidence>
<evidence type="ECO:0000256" key="4">
    <source>
        <dbReference type="ARBA" id="ARBA00022737"/>
    </source>
</evidence>
<keyword evidence="4" id="KW-0677">Repeat</keyword>
<evidence type="ECO:0000256" key="9">
    <source>
        <dbReference type="ARBA" id="ARBA00023163"/>
    </source>
</evidence>
<dbReference type="AlphaFoldDB" id="A0A6P8G7M4"/>
<dbReference type="FunFam" id="3.30.160.60:FF:000233">
    <property type="entry name" value="Putative zinc finger protein 362"/>
    <property type="match status" value="1"/>
</dbReference>
<feature type="compositionally biased region" description="Gly residues" evidence="12">
    <location>
        <begin position="424"/>
        <end position="450"/>
    </location>
</feature>
<evidence type="ECO:0000256" key="8">
    <source>
        <dbReference type="ARBA" id="ARBA00023125"/>
    </source>
</evidence>
<dbReference type="GeneID" id="105894935"/>
<keyword evidence="7" id="KW-0805">Transcription regulation</keyword>
<evidence type="ECO:0000256" key="7">
    <source>
        <dbReference type="ARBA" id="ARBA00023015"/>
    </source>
</evidence>
<accession>A0A6P8G7M4</accession>
<name>A0A6P8G7M4_CLUHA</name>
<dbReference type="Gene3D" id="3.30.160.60">
    <property type="entry name" value="Classic Zinc Finger"/>
    <property type="match status" value="5"/>
</dbReference>
<dbReference type="RefSeq" id="XP_031432211.1">
    <property type="nucleotide sequence ID" value="XM_031576351.2"/>
</dbReference>
<evidence type="ECO:0000256" key="1">
    <source>
        <dbReference type="ARBA" id="ARBA00004123"/>
    </source>
</evidence>
<dbReference type="InterPro" id="IPR013087">
    <property type="entry name" value="Znf_C2H2_type"/>
</dbReference>
<dbReference type="FunFam" id="3.30.160.60:FF:000158">
    <property type="entry name" value="Zinc finger protein 362"/>
    <property type="match status" value="1"/>
</dbReference>
<evidence type="ECO:0000259" key="13">
    <source>
        <dbReference type="PROSITE" id="PS50157"/>
    </source>
</evidence>
<evidence type="ECO:0000256" key="10">
    <source>
        <dbReference type="ARBA" id="ARBA00023242"/>
    </source>
</evidence>
<dbReference type="CTD" id="568558"/>
<dbReference type="SUPFAM" id="SSF57667">
    <property type="entry name" value="beta-beta-alpha zinc fingers"/>
    <property type="match status" value="3"/>
</dbReference>
<proteinExistence type="inferred from homology"/>
<evidence type="ECO:0000256" key="11">
    <source>
        <dbReference type="PROSITE-ProRule" id="PRU00042"/>
    </source>
</evidence>
<organism evidence="14 15">
    <name type="scientific">Clupea harengus</name>
    <name type="common">Atlantic herring</name>
    <dbReference type="NCBI Taxonomy" id="7950"/>
    <lineage>
        <taxon>Eukaryota</taxon>
        <taxon>Metazoa</taxon>
        <taxon>Chordata</taxon>
        <taxon>Craniata</taxon>
        <taxon>Vertebrata</taxon>
        <taxon>Euteleostomi</taxon>
        <taxon>Actinopterygii</taxon>
        <taxon>Neopterygii</taxon>
        <taxon>Teleostei</taxon>
        <taxon>Clupei</taxon>
        <taxon>Clupeiformes</taxon>
        <taxon>Clupeoidei</taxon>
        <taxon>Clupeidae</taxon>
        <taxon>Clupea</taxon>
    </lineage>
</organism>
<dbReference type="SMART" id="SM00355">
    <property type="entry name" value="ZnF_C2H2"/>
    <property type="match status" value="5"/>
</dbReference>
<dbReference type="PANTHER" id="PTHR16515:SF49">
    <property type="entry name" value="GASTRULA ZINC FINGER PROTEIN XLCGF49.1-LIKE-RELATED"/>
    <property type="match status" value="1"/>
</dbReference>
<evidence type="ECO:0000313" key="14">
    <source>
        <dbReference type="Proteomes" id="UP000515152"/>
    </source>
</evidence>
<dbReference type="Pfam" id="PF00096">
    <property type="entry name" value="zf-C2H2"/>
    <property type="match status" value="5"/>
</dbReference>
<comment type="similarity">
    <text evidence="2">Belongs to the krueppel C2H2-type zinc-finger protein family.</text>
</comment>
<dbReference type="InterPro" id="IPR050331">
    <property type="entry name" value="Zinc_finger"/>
</dbReference>
<keyword evidence="9" id="KW-0804">Transcription</keyword>
<keyword evidence="6" id="KW-0862">Zinc</keyword>
<sequence>MNGMMDESHFNSSYFWSHVPTVQGQIENAMFLNKMKEQLGPDKNSPFGHSGHHYPAAVLTVPGSVAMDAVAGGRVPKQEVGGGGSSHLHPPHTSQNITVVPVPSSGIMTAAGFVITTPQCTLVSPASSSQSFVSGHPTTTMIVSALHQPNSEKKDLSTGIVIPTPGKRGRKKKSDMARMGPTTSGHVLPTGSEALILAHLAAGGQHHPSDPYDLSNEDEEHAVKNGTKTYRNHTESKPHKCPHCTKSFANTSYLAQHIRIHTGVKPYGCSYCQKTFRQLSHLQQHNRIHTGDRPYKCVHPGCEKAFTQLSNLQSHRRQHNKDKPYKCHSCNRGYTDAASLEVHLSTHTVKHAKLYSCGLCNRTYTSETYLMKHMRKHNPDPLTAAAVLVAQHAQSAASQNQGQNPGSSAGGGAQSRGDRSDSRQGGGGGGGRGGAGGGQNQGQSQGGHGNQGSYSQVEGVPCPFDLHQYKTVAAGDIQYKPVSVASLTAHKDLCLTVATSTIQVEHLNS</sequence>